<dbReference type="Proteomes" id="UP000612899">
    <property type="component" value="Unassembled WGS sequence"/>
</dbReference>
<evidence type="ECO:0000256" key="1">
    <source>
        <dbReference type="SAM" id="MobiDB-lite"/>
    </source>
</evidence>
<evidence type="ECO:0000313" key="3">
    <source>
        <dbReference type="Proteomes" id="UP000612899"/>
    </source>
</evidence>
<feature type="compositionally biased region" description="Basic and acidic residues" evidence="1">
    <location>
        <begin position="85"/>
        <end position="105"/>
    </location>
</feature>
<evidence type="ECO:0000313" key="2">
    <source>
        <dbReference type="EMBL" id="GIH02869.1"/>
    </source>
</evidence>
<feature type="region of interest" description="Disordered" evidence="1">
    <location>
        <begin position="73"/>
        <end position="105"/>
    </location>
</feature>
<name>A0A8J3Q3P1_9ACTN</name>
<proteinExistence type="predicted"/>
<organism evidence="2 3">
    <name type="scientific">Rhizocola hellebori</name>
    <dbReference type="NCBI Taxonomy" id="1392758"/>
    <lineage>
        <taxon>Bacteria</taxon>
        <taxon>Bacillati</taxon>
        <taxon>Actinomycetota</taxon>
        <taxon>Actinomycetes</taxon>
        <taxon>Micromonosporales</taxon>
        <taxon>Micromonosporaceae</taxon>
        <taxon>Rhizocola</taxon>
    </lineage>
</organism>
<dbReference type="RefSeq" id="WP_203906795.1">
    <property type="nucleotide sequence ID" value="NZ_BONY01000004.1"/>
</dbReference>
<comment type="caution">
    <text evidence="2">The sequence shown here is derived from an EMBL/GenBank/DDBJ whole genome shotgun (WGS) entry which is preliminary data.</text>
</comment>
<reference evidence="2" key="1">
    <citation type="submission" date="2021-01" db="EMBL/GenBank/DDBJ databases">
        <title>Whole genome shotgun sequence of Rhizocola hellebori NBRC 109834.</title>
        <authorList>
            <person name="Komaki H."/>
            <person name="Tamura T."/>
        </authorList>
    </citation>
    <scope>NUCLEOTIDE SEQUENCE</scope>
    <source>
        <strain evidence="2">NBRC 109834</strain>
    </source>
</reference>
<feature type="compositionally biased region" description="Basic residues" evidence="1">
    <location>
        <begin position="74"/>
        <end position="84"/>
    </location>
</feature>
<sequence length="664" mass="74933">MAIPDGTGSSRLENLLRDLDRMLKQPYAFHVFAADSVNFGVLTTYRQTWESQSYQVGDLVTTMPLAPKEVQRYTTRRVDKRSRAKKEVDENLRTQRTETTDTGRAESEIVEKAAKKSNFQLTANESFGSDETMKVTANQLVAGSQDKESQNTKRTFHENVRKSAQEYRQQHRIEIETTTSSEFEETSFREIQNPNDELTVTYLFYELQRTYRLSERLHGLTPVALVANDVPAPDEIDDSWLVAHDWILRRAILDDSFRPALDYLTKSFVGAEVNIAILESNAEAQKKVVEALGEQVRAQIGLLSVSERDVLSAVQNLGSSEQQQGLLDIVKGIFDPLGIAGTSDTGAVDAAQLMVDYAKEARDRADRERARLLDQFTLAVSGLQVAIDRLSASVREHYDNVAAIDRLRVHVKDNILYYMQAVWSHEPPDQRFFRLYNIDVPMVEFSSEGITVDVIKGGGSLADDLLGRDFGTVELPLPKTTVVKRKLADVADLDEVLGFKGNYTIFALKENNYLTLRMMQDYFEVGDDLVLRDPDEFGELTVEQLAELATCLHKCDPQRFEARFDQIRAALIDKLASPRAGSDFVIVPTSSLYIEALVGTHPLLEDFKLIHRALDVKKVQADVRRQELENLRLARRLFAGKDDDPDIDKNIVVTEGTNLTLETD</sequence>
<keyword evidence="3" id="KW-1185">Reference proteome</keyword>
<accession>A0A8J3Q3P1</accession>
<protein>
    <submittedName>
        <fullName evidence="2">Uncharacterized protein</fullName>
    </submittedName>
</protein>
<gene>
    <name evidence="2" type="ORF">Rhe02_09360</name>
</gene>
<dbReference type="AlphaFoldDB" id="A0A8J3Q3P1"/>
<dbReference type="EMBL" id="BONY01000004">
    <property type="protein sequence ID" value="GIH02869.1"/>
    <property type="molecule type" value="Genomic_DNA"/>
</dbReference>